<proteinExistence type="predicted"/>
<sequence>MMRSTPPWKRFMVQPHSDSPVAFRRSICEMYVGQFHVCAFAHPTTSATEFQMPVSCMNDVPSISHTTPSTAQRRRFRLCNAVQFRLVSMLPTPP</sequence>
<evidence type="ECO:0000313" key="2">
    <source>
        <dbReference type="Proteomes" id="UP000499080"/>
    </source>
</evidence>
<dbReference type="EMBL" id="BGPR01000626">
    <property type="protein sequence ID" value="GBM29078.1"/>
    <property type="molecule type" value="Genomic_DNA"/>
</dbReference>
<dbReference type="AlphaFoldDB" id="A0A4Y2ELN5"/>
<name>A0A4Y2ELN5_ARAVE</name>
<dbReference type="Proteomes" id="UP000499080">
    <property type="component" value="Unassembled WGS sequence"/>
</dbReference>
<comment type="caution">
    <text evidence="1">The sequence shown here is derived from an EMBL/GenBank/DDBJ whole genome shotgun (WGS) entry which is preliminary data.</text>
</comment>
<accession>A0A4Y2ELN5</accession>
<protein>
    <submittedName>
        <fullName evidence="1">Uncharacterized protein</fullName>
    </submittedName>
</protein>
<evidence type="ECO:0000313" key="1">
    <source>
        <dbReference type="EMBL" id="GBM29078.1"/>
    </source>
</evidence>
<gene>
    <name evidence="1" type="ORF">AVEN_233248_1</name>
</gene>
<keyword evidence="2" id="KW-1185">Reference proteome</keyword>
<organism evidence="1 2">
    <name type="scientific">Araneus ventricosus</name>
    <name type="common">Orbweaver spider</name>
    <name type="synonym">Epeira ventricosa</name>
    <dbReference type="NCBI Taxonomy" id="182803"/>
    <lineage>
        <taxon>Eukaryota</taxon>
        <taxon>Metazoa</taxon>
        <taxon>Ecdysozoa</taxon>
        <taxon>Arthropoda</taxon>
        <taxon>Chelicerata</taxon>
        <taxon>Arachnida</taxon>
        <taxon>Araneae</taxon>
        <taxon>Araneomorphae</taxon>
        <taxon>Entelegynae</taxon>
        <taxon>Araneoidea</taxon>
        <taxon>Araneidae</taxon>
        <taxon>Araneus</taxon>
    </lineage>
</organism>
<reference evidence="1 2" key="1">
    <citation type="journal article" date="2019" name="Sci. Rep.">
        <title>Orb-weaving spider Araneus ventricosus genome elucidates the spidroin gene catalogue.</title>
        <authorList>
            <person name="Kono N."/>
            <person name="Nakamura H."/>
            <person name="Ohtoshi R."/>
            <person name="Moran D.A.P."/>
            <person name="Shinohara A."/>
            <person name="Yoshida Y."/>
            <person name="Fujiwara M."/>
            <person name="Mori M."/>
            <person name="Tomita M."/>
            <person name="Arakawa K."/>
        </authorList>
    </citation>
    <scope>NUCLEOTIDE SEQUENCE [LARGE SCALE GENOMIC DNA]</scope>
</reference>